<dbReference type="InterPro" id="IPR055361">
    <property type="entry name" value="tRNA_methyltr_TrmB_bact"/>
</dbReference>
<dbReference type="Pfam" id="PF02390">
    <property type="entry name" value="Methyltransf_4"/>
    <property type="match status" value="1"/>
</dbReference>
<dbReference type="GO" id="GO:0043527">
    <property type="term" value="C:tRNA methyltransferase complex"/>
    <property type="evidence" value="ECO:0007669"/>
    <property type="project" value="TreeGrafter"/>
</dbReference>
<evidence type="ECO:0000256" key="3">
    <source>
        <dbReference type="ARBA" id="ARBA00022603"/>
    </source>
</evidence>
<evidence type="ECO:0000256" key="8">
    <source>
        <dbReference type="SAM" id="MobiDB-lite"/>
    </source>
</evidence>
<gene>
    <name evidence="7" type="primary">trmB</name>
    <name evidence="9" type="ORF">CR492_08540</name>
</gene>
<evidence type="ECO:0000256" key="2">
    <source>
        <dbReference type="ARBA" id="ARBA00003015"/>
    </source>
</evidence>
<feature type="binding site" evidence="7">
    <location>
        <position position="155"/>
    </location>
    <ligand>
        <name>substrate</name>
    </ligand>
</feature>
<evidence type="ECO:0000256" key="1">
    <source>
        <dbReference type="ARBA" id="ARBA00000142"/>
    </source>
</evidence>
<dbReference type="CDD" id="cd02440">
    <property type="entry name" value="AdoMet_MTases"/>
    <property type="match status" value="1"/>
</dbReference>
<keyword evidence="3 7" id="KW-0489">Methyltransferase</keyword>
<dbReference type="EMBL" id="PDZR01000007">
    <property type="protein sequence ID" value="PNG26441.1"/>
    <property type="molecule type" value="Genomic_DNA"/>
</dbReference>
<dbReference type="InterPro" id="IPR003358">
    <property type="entry name" value="tRNA_(Gua-N-7)_MeTrfase_Trmb"/>
</dbReference>
<dbReference type="Gene3D" id="3.40.50.150">
    <property type="entry name" value="Vaccinia Virus protein VP39"/>
    <property type="match status" value="1"/>
</dbReference>
<keyword evidence="4 7" id="KW-0808">Transferase</keyword>
<dbReference type="EC" id="2.1.1.33" evidence="7"/>
<dbReference type="Proteomes" id="UP000236286">
    <property type="component" value="Unassembled WGS sequence"/>
</dbReference>
<feature type="binding site" evidence="7">
    <location>
        <position position="129"/>
    </location>
    <ligand>
        <name>S-adenosyl-L-methionine</name>
        <dbReference type="ChEBI" id="CHEBI:59789"/>
    </ligand>
</feature>
<feature type="region of interest" description="Disordered" evidence="8">
    <location>
        <begin position="1"/>
        <end position="32"/>
    </location>
</feature>
<dbReference type="PANTHER" id="PTHR23417">
    <property type="entry name" value="3-DEOXY-D-MANNO-OCTULOSONIC-ACID TRANSFERASE/TRNA GUANINE-N 7 - -METHYLTRANSFERASE"/>
    <property type="match status" value="1"/>
</dbReference>
<evidence type="ECO:0000313" key="10">
    <source>
        <dbReference type="Proteomes" id="UP000236286"/>
    </source>
</evidence>
<dbReference type="PANTHER" id="PTHR23417:SF14">
    <property type="entry name" value="PENTACOTRIPEPTIDE-REPEAT REGION OF PRORP DOMAIN-CONTAINING PROTEIN"/>
    <property type="match status" value="1"/>
</dbReference>
<dbReference type="PROSITE" id="PS51625">
    <property type="entry name" value="SAM_MT_TRMB"/>
    <property type="match status" value="1"/>
</dbReference>
<comment type="caution">
    <text evidence="7">Lacks conserved residue(s) required for the propagation of feature annotation.</text>
</comment>
<feature type="binding site" evidence="7">
    <location>
        <position position="187"/>
    </location>
    <ligand>
        <name>substrate</name>
    </ligand>
</feature>
<comment type="pathway">
    <text evidence="7">tRNA modification; N(7)-methylguanine-tRNA biosynthesis.</text>
</comment>
<evidence type="ECO:0000256" key="4">
    <source>
        <dbReference type="ARBA" id="ARBA00022679"/>
    </source>
</evidence>
<dbReference type="OrthoDB" id="9802090at2"/>
<feature type="binding site" evidence="7">
    <location>
        <begin position="225"/>
        <end position="228"/>
    </location>
    <ligand>
        <name>substrate</name>
    </ligand>
</feature>
<dbReference type="SUPFAM" id="SSF53335">
    <property type="entry name" value="S-adenosyl-L-methionine-dependent methyltransferases"/>
    <property type="match status" value="1"/>
</dbReference>
<feature type="binding site" evidence="7">
    <location>
        <position position="102"/>
    </location>
    <ligand>
        <name>S-adenosyl-L-methionine</name>
        <dbReference type="ChEBI" id="CHEBI:59789"/>
    </ligand>
</feature>
<organism evidence="9 10">
    <name type="scientific">Methylocella silvestris</name>
    <dbReference type="NCBI Taxonomy" id="199596"/>
    <lineage>
        <taxon>Bacteria</taxon>
        <taxon>Pseudomonadati</taxon>
        <taxon>Pseudomonadota</taxon>
        <taxon>Alphaproteobacteria</taxon>
        <taxon>Hyphomicrobiales</taxon>
        <taxon>Beijerinckiaceae</taxon>
        <taxon>Methylocella</taxon>
    </lineage>
</organism>
<protein>
    <recommendedName>
        <fullName evidence="7">tRNA (guanine-N(7)-)-methyltransferase</fullName>
        <ecNumber evidence="7">2.1.1.33</ecNumber>
    </recommendedName>
    <alternativeName>
        <fullName evidence="7">tRNA (guanine(46)-N(7))-methyltransferase</fullName>
    </alternativeName>
    <alternativeName>
        <fullName evidence="7">tRNA(m7G46)-methyltransferase</fullName>
    </alternativeName>
</protein>
<dbReference type="HAMAP" id="MF_01057">
    <property type="entry name" value="tRNA_methyltr_TrmB"/>
    <property type="match status" value="1"/>
</dbReference>
<feature type="binding site" evidence="7">
    <location>
        <position position="151"/>
    </location>
    <ligand>
        <name>S-adenosyl-L-methionine</name>
        <dbReference type="ChEBI" id="CHEBI:59789"/>
    </ligand>
</feature>
<feature type="binding site" evidence="7">
    <location>
        <position position="77"/>
    </location>
    <ligand>
        <name>S-adenosyl-L-methionine</name>
        <dbReference type="ChEBI" id="CHEBI:59789"/>
    </ligand>
</feature>
<dbReference type="GO" id="GO:0008176">
    <property type="term" value="F:tRNA (guanine(46)-N7)-methyltransferase activity"/>
    <property type="evidence" value="ECO:0007669"/>
    <property type="project" value="UniProtKB-UniRule"/>
</dbReference>
<keyword evidence="5 7" id="KW-0949">S-adenosyl-L-methionine</keyword>
<accession>A0A2J7TI29</accession>
<evidence type="ECO:0000313" key="9">
    <source>
        <dbReference type="EMBL" id="PNG26441.1"/>
    </source>
</evidence>
<reference evidence="9 10" key="1">
    <citation type="submission" date="2017-10" db="EMBL/GenBank/DDBJ databases">
        <title>Genome announcement of Methylocella silvestris TVC from permafrost.</title>
        <authorList>
            <person name="Wang J."/>
            <person name="Geng K."/>
            <person name="Ul-Haque F."/>
            <person name="Crombie A.T."/>
            <person name="Street L.E."/>
            <person name="Wookey P.A."/>
            <person name="Murrell J.C."/>
            <person name="Pratscher J."/>
        </authorList>
    </citation>
    <scope>NUCLEOTIDE SEQUENCE [LARGE SCALE GENOMIC DNA]</scope>
    <source>
        <strain evidence="9 10">TVC</strain>
    </source>
</reference>
<dbReference type="AlphaFoldDB" id="A0A2J7TI29"/>
<dbReference type="InterPro" id="IPR029063">
    <property type="entry name" value="SAM-dependent_MTases_sf"/>
</dbReference>
<keyword evidence="6 7" id="KW-0819">tRNA processing</keyword>
<comment type="function">
    <text evidence="2 7">Catalyzes the formation of N(7)-methylguanine at position 46 (m7G46) in tRNA.</text>
</comment>
<name>A0A2J7TI29_METSI</name>
<evidence type="ECO:0000256" key="7">
    <source>
        <dbReference type="HAMAP-Rule" id="MF_01057"/>
    </source>
</evidence>
<sequence>MENSGTDCAAAPLSEADSEPGSADGHSGLYGRRRGKRLTQRHALLMQTVLPAVAVDPSKPIDPAMLFGAASASLWLEIGFGGGEHLAACAAQDPGAGFIGCEPFRNGVAKAAALIDEGRLQNVRIYEGDARAVIAALPPGALDGVYLLYPDPWPKRRQRKRRFLADAMLISLARVMRPGAQLRFATDIDDNSGWTLARILRSPHFIWSPASARDWRDPWAGWSSTRYEAKAVGEGRIPAYFTFTRTDAPPCAEPLDASSGSERMDSFDR</sequence>
<comment type="similarity">
    <text evidence="7">Belongs to the class I-like SAM-binding methyltransferase superfamily. TrmB family.</text>
</comment>
<evidence type="ECO:0000256" key="6">
    <source>
        <dbReference type="ARBA" id="ARBA00022694"/>
    </source>
</evidence>
<comment type="caution">
    <text evidence="9">The sequence shown here is derived from an EMBL/GenBank/DDBJ whole genome shotgun (WGS) entry which is preliminary data.</text>
</comment>
<dbReference type="RefSeq" id="WP_102843323.1">
    <property type="nucleotide sequence ID" value="NZ_PDZR01000007.1"/>
</dbReference>
<comment type="catalytic activity">
    <reaction evidence="1 7">
        <text>guanosine(46) in tRNA + S-adenosyl-L-methionine = N(7)-methylguanosine(46) in tRNA + S-adenosyl-L-homocysteine</text>
        <dbReference type="Rhea" id="RHEA:42708"/>
        <dbReference type="Rhea" id="RHEA-COMP:10188"/>
        <dbReference type="Rhea" id="RHEA-COMP:10189"/>
        <dbReference type="ChEBI" id="CHEBI:57856"/>
        <dbReference type="ChEBI" id="CHEBI:59789"/>
        <dbReference type="ChEBI" id="CHEBI:74269"/>
        <dbReference type="ChEBI" id="CHEBI:74480"/>
        <dbReference type="EC" id="2.1.1.33"/>
    </reaction>
</comment>
<proteinExistence type="inferred from homology"/>
<dbReference type="UniPathway" id="UPA00989"/>
<evidence type="ECO:0000256" key="5">
    <source>
        <dbReference type="ARBA" id="ARBA00022691"/>
    </source>
</evidence>